<proteinExistence type="predicted"/>
<organism evidence="1 2">
    <name type="scientific">Lactuca sativa</name>
    <name type="common">Garden lettuce</name>
    <dbReference type="NCBI Taxonomy" id="4236"/>
    <lineage>
        <taxon>Eukaryota</taxon>
        <taxon>Viridiplantae</taxon>
        <taxon>Streptophyta</taxon>
        <taxon>Embryophyta</taxon>
        <taxon>Tracheophyta</taxon>
        <taxon>Spermatophyta</taxon>
        <taxon>Magnoliopsida</taxon>
        <taxon>eudicotyledons</taxon>
        <taxon>Gunneridae</taxon>
        <taxon>Pentapetalae</taxon>
        <taxon>asterids</taxon>
        <taxon>campanulids</taxon>
        <taxon>Asterales</taxon>
        <taxon>Asteraceae</taxon>
        <taxon>Cichorioideae</taxon>
        <taxon>Cichorieae</taxon>
        <taxon>Lactucinae</taxon>
        <taxon>Lactuca</taxon>
    </lineage>
</organism>
<reference evidence="1 2" key="1">
    <citation type="journal article" date="2017" name="Nat. Commun.">
        <title>Genome assembly with in vitro proximity ligation data and whole-genome triplication in lettuce.</title>
        <authorList>
            <person name="Reyes-Chin-Wo S."/>
            <person name="Wang Z."/>
            <person name="Yang X."/>
            <person name="Kozik A."/>
            <person name="Arikit S."/>
            <person name="Song C."/>
            <person name="Xia L."/>
            <person name="Froenicke L."/>
            <person name="Lavelle D.O."/>
            <person name="Truco M.J."/>
            <person name="Xia R."/>
            <person name="Zhu S."/>
            <person name="Xu C."/>
            <person name="Xu H."/>
            <person name="Xu X."/>
            <person name="Cox K."/>
            <person name="Korf I."/>
            <person name="Meyers B.C."/>
            <person name="Michelmore R.W."/>
        </authorList>
    </citation>
    <scope>NUCLEOTIDE SEQUENCE [LARGE SCALE GENOMIC DNA]</scope>
    <source>
        <strain evidence="2">cv. Salinas</strain>
        <tissue evidence="1">Seedlings</tissue>
    </source>
</reference>
<dbReference type="InterPro" id="IPR052160">
    <property type="entry name" value="Gypsy_RT_Integrase-like"/>
</dbReference>
<gene>
    <name evidence="1" type="ORF">LSAT_V11C500260260</name>
</gene>
<dbReference type="GO" id="GO:0003676">
    <property type="term" value="F:nucleic acid binding"/>
    <property type="evidence" value="ECO:0007669"/>
    <property type="project" value="InterPro"/>
</dbReference>
<keyword evidence="2" id="KW-1185">Reference proteome</keyword>
<name>A0A9R1XDS5_LACSA</name>
<accession>A0A9R1XDS5</accession>
<protein>
    <recommendedName>
        <fullName evidence="3">Integrase catalytic domain-containing protein</fullName>
    </recommendedName>
</protein>
<evidence type="ECO:0008006" key="3">
    <source>
        <dbReference type="Google" id="ProtNLM"/>
    </source>
</evidence>
<dbReference type="AlphaFoldDB" id="A0A9R1XDS5"/>
<evidence type="ECO:0000313" key="2">
    <source>
        <dbReference type="Proteomes" id="UP000235145"/>
    </source>
</evidence>
<dbReference type="EMBL" id="NBSK02000005">
    <property type="protein sequence ID" value="KAJ0204467.1"/>
    <property type="molecule type" value="Genomic_DNA"/>
</dbReference>
<dbReference type="Proteomes" id="UP000235145">
    <property type="component" value="Unassembled WGS sequence"/>
</dbReference>
<dbReference type="Gene3D" id="3.30.420.10">
    <property type="entry name" value="Ribonuclease H-like superfamily/Ribonuclease H"/>
    <property type="match status" value="1"/>
</dbReference>
<evidence type="ECO:0000313" key="1">
    <source>
        <dbReference type="EMBL" id="KAJ0204467.1"/>
    </source>
</evidence>
<dbReference type="InterPro" id="IPR036397">
    <property type="entry name" value="RNaseH_sf"/>
</dbReference>
<sequence>MRKPCCRPAKLNHIKGNSSPVLERISEEHLFSLTQSIPWYVNIVNFFVTKKLSRHIRTCQRTGNVSQKNQMPQNLILVCEVFDIWGINFMGRFPISFSNVNILLAIDYVSKWVQAKAKRSDDAKTVIEF</sequence>
<dbReference type="PANTHER" id="PTHR47266">
    <property type="entry name" value="ENDONUCLEASE-RELATED"/>
    <property type="match status" value="1"/>
</dbReference>
<comment type="caution">
    <text evidence="1">The sequence shown here is derived from an EMBL/GenBank/DDBJ whole genome shotgun (WGS) entry which is preliminary data.</text>
</comment>